<accession>A0ABW5TUU3</accession>
<protein>
    <submittedName>
        <fullName evidence="1">Uncharacterized protein</fullName>
    </submittedName>
</protein>
<name>A0ABW5TUU3_9SPHI</name>
<evidence type="ECO:0000313" key="2">
    <source>
        <dbReference type="Proteomes" id="UP001597546"/>
    </source>
</evidence>
<reference evidence="2" key="1">
    <citation type="journal article" date="2019" name="Int. J. Syst. Evol. Microbiol.">
        <title>The Global Catalogue of Microorganisms (GCM) 10K type strain sequencing project: providing services to taxonomists for standard genome sequencing and annotation.</title>
        <authorList>
            <consortium name="The Broad Institute Genomics Platform"/>
            <consortium name="The Broad Institute Genome Sequencing Center for Infectious Disease"/>
            <person name="Wu L."/>
            <person name="Ma J."/>
        </authorList>
    </citation>
    <scope>NUCLEOTIDE SEQUENCE [LARGE SCALE GENOMIC DNA]</scope>
    <source>
        <strain evidence="2">KCTC 42456</strain>
    </source>
</reference>
<gene>
    <name evidence="1" type="ORF">ACFSSE_11375</name>
</gene>
<sequence>MKFEKNILFLIIIIIGLNACQQNGNKEDNLLTTADDTLSYELAKRYVKNYEKNAGYVETISKDSTGTIISKAPDTRSVWFDIERLESIVKQIKAEGGDGIRFYLGTYDQNYPEQFKMGHIPPTDYWGYNTLIMVSTKDSLKKYHRDYYSETTKAGKKRKGVIMSVGSAPENRGEICPPPSDCYDIGATLIEEN</sequence>
<dbReference type="Proteomes" id="UP001597546">
    <property type="component" value="Unassembled WGS sequence"/>
</dbReference>
<organism evidence="1 2">
    <name type="scientific">Pedobacter alpinus</name>
    <dbReference type="NCBI Taxonomy" id="1590643"/>
    <lineage>
        <taxon>Bacteria</taxon>
        <taxon>Pseudomonadati</taxon>
        <taxon>Bacteroidota</taxon>
        <taxon>Sphingobacteriia</taxon>
        <taxon>Sphingobacteriales</taxon>
        <taxon>Sphingobacteriaceae</taxon>
        <taxon>Pedobacter</taxon>
    </lineage>
</organism>
<comment type="caution">
    <text evidence="1">The sequence shown here is derived from an EMBL/GenBank/DDBJ whole genome shotgun (WGS) entry which is preliminary data.</text>
</comment>
<dbReference type="RefSeq" id="WP_379047635.1">
    <property type="nucleotide sequence ID" value="NZ_JBHSKW010000068.1"/>
</dbReference>
<keyword evidence="2" id="KW-1185">Reference proteome</keyword>
<evidence type="ECO:0000313" key="1">
    <source>
        <dbReference type="EMBL" id="MFD2732303.1"/>
    </source>
</evidence>
<proteinExistence type="predicted"/>
<dbReference type="EMBL" id="JBHULV010000038">
    <property type="protein sequence ID" value="MFD2732303.1"/>
    <property type="molecule type" value="Genomic_DNA"/>
</dbReference>